<evidence type="ECO:0000313" key="4">
    <source>
        <dbReference type="Proteomes" id="UP000214603"/>
    </source>
</evidence>
<dbReference type="InterPro" id="IPR005064">
    <property type="entry name" value="BUG"/>
</dbReference>
<protein>
    <recommendedName>
        <fullName evidence="5">ABC transporter substrate-binding protein</fullName>
    </recommendedName>
</protein>
<keyword evidence="2" id="KW-0732">Signal</keyword>
<comment type="similarity">
    <text evidence="1">Belongs to the UPF0065 (bug) family.</text>
</comment>
<dbReference type="OrthoDB" id="8678477at2"/>
<dbReference type="InterPro" id="IPR042100">
    <property type="entry name" value="Bug_dom1"/>
</dbReference>
<proteinExistence type="inferred from homology"/>
<dbReference type="CDD" id="cd13578">
    <property type="entry name" value="PBP2_Bug27"/>
    <property type="match status" value="1"/>
</dbReference>
<dbReference type="Gene3D" id="3.40.190.150">
    <property type="entry name" value="Bordetella uptake gene, domain 1"/>
    <property type="match status" value="1"/>
</dbReference>
<feature type="signal peptide" evidence="2">
    <location>
        <begin position="1"/>
        <end position="25"/>
    </location>
</feature>
<dbReference type="PIRSF" id="PIRSF017082">
    <property type="entry name" value="YflP"/>
    <property type="match status" value="1"/>
</dbReference>
<accession>A0A225MKM8</accession>
<dbReference type="Proteomes" id="UP000214603">
    <property type="component" value="Unassembled WGS sequence"/>
</dbReference>
<dbReference type="Gene3D" id="3.40.190.10">
    <property type="entry name" value="Periplasmic binding protein-like II"/>
    <property type="match status" value="1"/>
</dbReference>
<dbReference type="RefSeq" id="WP_088602832.1">
    <property type="nucleotide sequence ID" value="NZ_NJIH01000004.1"/>
</dbReference>
<evidence type="ECO:0000313" key="3">
    <source>
        <dbReference type="EMBL" id="OWT61745.1"/>
    </source>
</evidence>
<keyword evidence="4" id="KW-1185">Reference proteome</keyword>
<feature type="chain" id="PRO_5012398011" description="ABC transporter substrate-binding protein" evidence="2">
    <location>
        <begin position="26"/>
        <end position="326"/>
    </location>
</feature>
<organism evidence="3 4">
    <name type="scientific">Candidimonas nitroreducens</name>
    <dbReference type="NCBI Taxonomy" id="683354"/>
    <lineage>
        <taxon>Bacteria</taxon>
        <taxon>Pseudomonadati</taxon>
        <taxon>Pseudomonadota</taxon>
        <taxon>Betaproteobacteria</taxon>
        <taxon>Burkholderiales</taxon>
        <taxon>Alcaligenaceae</taxon>
        <taxon>Candidimonas</taxon>
    </lineage>
</organism>
<dbReference type="AlphaFoldDB" id="A0A225MKM8"/>
<dbReference type="SUPFAM" id="SSF53850">
    <property type="entry name" value="Periplasmic binding protein-like II"/>
    <property type="match status" value="1"/>
</dbReference>
<reference evidence="4" key="1">
    <citation type="submission" date="2017-06" db="EMBL/GenBank/DDBJ databases">
        <title>Herbaspirillum phytohormonus sp. nov., isolated from the root nodule of Robinia pseudoacacia in lead-zinc mine.</title>
        <authorList>
            <person name="Fan M."/>
            <person name="Lin Y."/>
        </authorList>
    </citation>
    <scope>NUCLEOTIDE SEQUENCE [LARGE SCALE GENOMIC DNA]</scope>
    <source>
        <strain evidence="4">SC-089</strain>
    </source>
</reference>
<sequence>MKKTMKYIVLAGMLAGTLFNAGASAAADTFPSKPVYLVAPYAAGGPVDIVTRILAKQLSDRWGKAVIVENRAGAGGNIGTAYVARARPDGYTLLVNTPAMLITPLIGPSVGFDAIKDFTPLARVGRVPALLLTNTKVPANNVKELIALAKAHPGKLNYASPGVGTSLQFAAVLFASEAGIEITHVPYKGGSQALPQLAAGDTQMMFDPITDSLPLVKSGKLRALAISTQHRSSLLPEVPTVAESGLPRYDFAVWYGVFAPAGMPAALRDQIGNDIMKALGTPEVAARLGKLGIEMQLQPPAEFASSYRAEQKQWQDLAHAQHISAH</sequence>
<gene>
    <name evidence="3" type="ORF">CEY11_07835</name>
</gene>
<dbReference type="PANTHER" id="PTHR42928:SF5">
    <property type="entry name" value="BLR1237 PROTEIN"/>
    <property type="match status" value="1"/>
</dbReference>
<dbReference type="Pfam" id="PF03401">
    <property type="entry name" value="TctC"/>
    <property type="match status" value="1"/>
</dbReference>
<name>A0A225MKM8_9BURK</name>
<dbReference type="PANTHER" id="PTHR42928">
    <property type="entry name" value="TRICARBOXYLATE-BINDING PROTEIN"/>
    <property type="match status" value="1"/>
</dbReference>
<evidence type="ECO:0008006" key="5">
    <source>
        <dbReference type="Google" id="ProtNLM"/>
    </source>
</evidence>
<dbReference type="EMBL" id="NJIH01000004">
    <property type="protein sequence ID" value="OWT61745.1"/>
    <property type="molecule type" value="Genomic_DNA"/>
</dbReference>
<evidence type="ECO:0000256" key="1">
    <source>
        <dbReference type="ARBA" id="ARBA00006987"/>
    </source>
</evidence>
<evidence type="ECO:0000256" key="2">
    <source>
        <dbReference type="SAM" id="SignalP"/>
    </source>
</evidence>
<comment type="caution">
    <text evidence="3">The sequence shown here is derived from an EMBL/GenBank/DDBJ whole genome shotgun (WGS) entry which is preliminary data.</text>
</comment>